<dbReference type="OrthoDB" id="5289162at2"/>
<dbReference type="RefSeq" id="WP_115432928.1">
    <property type="nucleotide sequence ID" value="NZ_CP031337.1"/>
</dbReference>
<evidence type="ECO:0000259" key="12">
    <source>
        <dbReference type="Pfam" id="PF13609"/>
    </source>
</evidence>
<keyword evidence="9" id="KW-0472">Membrane</keyword>
<feature type="domain" description="Porin" evidence="12">
    <location>
        <begin position="8"/>
        <end position="326"/>
    </location>
</feature>
<dbReference type="PANTHER" id="PTHR34501">
    <property type="entry name" value="PROTEIN YDDL-RELATED"/>
    <property type="match status" value="1"/>
</dbReference>
<evidence type="ECO:0000256" key="9">
    <source>
        <dbReference type="ARBA" id="ARBA00023136"/>
    </source>
</evidence>
<dbReference type="PRINTS" id="PR00182">
    <property type="entry name" value="ECOLNEIPORIN"/>
</dbReference>
<keyword evidence="5" id="KW-0812">Transmembrane</keyword>
<keyword evidence="7" id="KW-0406">Ion transport</keyword>
<dbReference type="InterPro" id="IPR033900">
    <property type="entry name" value="Gram_neg_porin_domain"/>
</dbReference>
<name>A0A345Y4Z1_9NEIS</name>
<dbReference type="GO" id="GO:0034220">
    <property type="term" value="P:monoatomic ion transmembrane transport"/>
    <property type="evidence" value="ECO:0007669"/>
    <property type="project" value="InterPro"/>
</dbReference>
<comment type="subcellular location">
    <subcellularLocation>
        <location evidence="1">Cell outer membrane</location>
        <topology evidence="1">Multi-pass membrane protein</topology>
    </subcellularLocation>
</comment>
<evidence type="ECO:0000256" key="6">
    <source>
        <dbReference type="ARBA" id="ARBA00022729"/>
    </source>
</evidence>
<proteinExistence type="predicted"/>
<sequence length="366" mass="38462">MRNYKKLTLAVALALPAIAQADVTIYGFLSAGVESAKATGSGGAEYKTTTRVVDNSSRIGFKGNEDLGNGLKTVWQIESSLRNFEQGGTNDSGASATLATRNTFIGLQSSSWGSLLLGNNDSAYKNLTDVGLNVFSGLSADNHGSTQIFSRLEARMKNSVHYTSPVLAGLQAGASYQWDETADAGKNRWDVAALYSNAGLKATVGYDYTGSPISTAAGKARATKGYKVAAGYIIPATDTLIGAGFERVTNEINGMSDTNQNDWLVAVAQPVTGALTLKGSYGQLGKLSGVANPDDYKAKQWVLGASYAFTKRTQAYVYGTKITNNKAQNVNFGLNPIYSSGIGTASAKLDLGNSPQAFGIGLKTVF</sequence>
<dbReference type="InterPro" id="IPR002299">
    <property type="entry name" value="Porin_Neis"/>
</dbReference>
<keyword evidence="8" id="KW-0626">Porin</keyword>
<dbReference type="AlphaFoldDB" id="A0A345Y4Z1"/>
<keyword evidence="6 11" id="KW-0732">Signal</keyword>
<organism evidence="13 14">
    <name type="scientific">Crenobacter cavernae</name>
    <dbReference type="NCBI Taxonomy" id="2290923"/>
    <lineage>
        <taxon>Bacteria</taxon>
        <taxon>Pseudomonadati</taxon>
        <taxon>Pseudomonadota</taxon>
        <taxon>Betaproteobacteria</taxon>
        <taxon>Neisseriales</taxon>
        <taxon>Neisseriaceae</taxon>
        <taxon>Crenobacter</taxon>
    </lineage>
</organism>
<dbReference type="PRINTS" id="PR00184">
    <property type="entry name" value="NEISSPPORIN"/>
</dbReference>
<dbReference type="Gene3D" id="2.40.160.10">
    <property type="entry name" value="Porin"/>
    <property type="match status" value="1"/>
</dbReference>
<dbReference type="Pfam" id="PF13609">
    <property type="entry name" value="Porin_4"/>
    <property type="match status" value="1"/>
</dbReference>
<gene>
    <name evidence="13" type="ORF">DWG20_05830</name>
</gene>
<evidence type="ECO:0000256" key="7">
    <source>
        <dbReference type="ARBA" id="ARBA00023065"/>
    </source>
</evidence>
<evidence type="ECO:0000256" key="3">
    <source>
        <dbReference type="ARBA" id="ARBA00022448"/>
    </source>
</evidence>
<keyword evidence="3" id="KW-0813">Transport</keyword>
<comment type="subunit">
    <text evidence="2">Homotrimer.</text>
</comment>
<evidence type="ECO:0000256" key="11">
    <source>
        <dbReference type="SAM" id="SignalP"/>
    </source>
</evidence>
<dbReference type="GO" id="GO:0009279">
    <property type="term" value="C:cell outer membrane"/>
    <property type="evidence" value="ECO:0007669"/>
    <property type="project" value="UniProtKB-SubCell"/>
</dbReference>
<evidence type="ECO:0000313" key="13">
    <source>
        <dbReference type="EMBL" id="AXK38993.1"/>
    </source>
</evidence>
<feature type="chain" id="PRO_5017063046" evidence="11">
    <location>
        <begin position="22"/>
        <end position="366"/>
    </location>
</feature>
<evidence type="ECO:0000256" key="5">
    <source>
        <dbReference type="ARBA" id="ARBA00022692"/>
    </source>
</evidence>
<dbReference type="SUPFAM" id="SSF56935">
    <property type="entry name" value="Porins"/>
    <property type="match status" value="1"/>
</dbReference>
<dbReference type="InterPro" id="IPR001702">
    <property type="entry name" value="Porin_Gram-ve"/>
</dbReference>
<dbReference type="CDD" id="cd00342">
    <property type="entry name" value="gram_neg_porins"/>
    <property type="match status" value="1"/>
</dbReference>
<dbReference type="Proteomes" id="UP000254537">
    <property type="component" value="Chromosome"/>
</dbReference>
<evidence type="ECO:0000313" key="14">
    <source>
        <dbReference type="Proteomes" id="UP000254537"/>
    </source>
</evidence>
<dbReference type="EMBL" id="CP031337">
    <property type="protein sequence ID" value="AXK38993.1"/>
    <property type="molecule type" value="Genomic_DNA"/>
</dbReference>
<evidence type="ECO:0000256" key="10">
    <source>
        <dbReference type="ARBA" id="ARBA00023237"/>
    </source>
</evidence>
<dbReference type="GO" id="GO:0046930">
    <property type="term" value="C:pore complex"/>
    <property type="evidence" value="ECO:0007669"/>
    <property type="project" value="UniProtKB-KW"/>
</dbReference>
<reference evidence="13 14" key="1">
    <citation type="submission" date="2018-07" db="EMBL/GenBank/DDBJ databases">
        <title>Crenobacter cavernae sp. nov., isolated from a karst cave.</title>
        <authorList>
            <person name="Zhu H."/>
        </authorList>
    </citation>
    <scope>NUCLEOTIDE SEQUENCE [LARGE SCALE GENOMIC DNA]</scope>
    <source>
        <strain evidence="13 14">K1W11S-77</strain>
    </source>
</reference>
<evidence type="ECO:0000256" key="2">
    <source>
        <dbReference type="ARBA" id="ARBA00011233"/>
    </source>
</evidence>
<protein>
    <submittedName>
        <fullName evidence="13">Porin</fullName>
    </submittedName>
</protein>
<evidence type="ECO:0000256" key="4">
    <source>
        <dbReference type="ARBA" id="ARBA00022452"/>
    </source>
</evidence>
<dbReference type="InterPro" id="IPR023614">
    <property type="entry name" value="Porin_dom_sf"/>
</dbReference>
<keyword evidence="4" id="KW-1134">Transmembrane beta strand</keyword>
<feature type="signal peptide" evidence="11">
    <location>
        <begin position="1"/>
        <end position="21"/>
    </location>
</feature>
<dbReference type="KEGG" id="ccah:DWG20_05830"/>
<dbReference type="GO" id="GO:0015288">
    <property type="term" value="F:porin activity"/>
    <property type="evidence" value="ECO:0007669"/>
    <property type="project" value="UniProtKB-KW"/>
</dbReference>
<keyword evidence="10" id="KW-0998">Cell outer membrane</keyword>
<evidence type="ECO:0000256" key="1">
    <source>
        <dbReference type="ARBA" id="ARBA00004571"/>
    </source>
</evidence>
<accession>A0A345Y4Z1</accession>
<dbReference type="PANTHER" id="PTHR34501:SF9">
    <property type="entry name" value="MAJOR OUTER MEMBRANE PROTEIN P.IA"/>
    <property type="match status" value="1"/>
</dbReference>
<dbReference type="InterPro" id="IPR050298">
    <property type="entry name" value="Gram-neg_bact_OMP"/>
</dbReference>
<evidence type="ECO:0000256" key="8">
    <source>
        <dbReference type="ARBA" id="ARBA00023114"/>
    </source>
</evidence>